<dbReference type="Proteomes" id="UP001217485">
    <property type="component" value="Unassembled WGS sequence"/>
</dbReference>
<name>A0ABT5CGN1_9BACT</name>
<keyword evidence="3" id="KW-1185">Reference proteome</keyword>
<evidence type="ECO:0000256" key="1">
    <source>
        <dbReference type="SAM" id="SignalP"/>
    </source>
</evidence>
<dbReference type="RefSeq" id="WP_272103106.1">
    <property type="nucleotide sequence ID" value="NZ_JAQNDK010000006.1"/>
</dbReference>
<accession>A0ABT5CGN1</accession>
<comment type="caution">
    <text evidence="2">The sequence shown here is derived from an EMBL/GenBank/DDBJ whole genome shotgun (WGS) entry which is preliminary data.</text>
</comment>
<evidence type="ECO:0008006" key="4">
    <source>
        <dbReference type="Google" id="ProtNLM"/>
    </source>
</evidence>
<evidence type="ECO:0000313" key="2">
    <source>
        <dbReference type="EMBL" id="MDC0684985.1"/>
    </source>
</evidence>
<gene>
    <name evidence="2" type="ORF">POL72_45140</name>
</gene>
<sequence>MRTQRPVLFATLLSAVAVAMSAVPGCGDDEARAGSDFLSSYAKALCERTFACCDAATRAAHDLDASSADACASELEAILVAVSDGGEVKGTFVPEKAEACLAEVDAAPCAEIQIVSVLLGVNAKFTPSCPGAWDGSVPEGGTCGNNWDCARDRCLHTVDASGQSTSACRARAVAGEPCSSRFDCDDGLRCDQPSAPDAGTCAPRLAMGESCKGSLDCQDELRCGEDGTCQAREQAGGACASDEDCAAGAACDGATCTPLGAAGAPCSADSDCASFACADATGTCADVCKGG</sequence>
<organism evidence="2 3">
    <name type="scientific">Sorangium atrum</name>
    <dbReference type="NCBI Taxonomy" id="2995308"/>
    <lineage>
        <taxon>Bacteria</taxon>
        <taxon>Pseudomonadati</taxon>
        <taxon>Myxococcota</taxon>
        <taxon>Polyangia</taxon>
        <taxon>Polyangiales</taxon>
        <taxon>Polyangiaceae</taxon>
        <taxon>Sorangium</taxon>
    </lineage>
</organism>
<keyword evidence="1" id="KW-0732">Signal</keyword>
<feature type="chain" id="PRO_5045997153" description="Disintegrin domain-containing protein" evidence="1">
    <location>
        <begin position="22"/>
        <end position="291"/>
    </location>
</feature>
<feature type="signal peptide" evidence="1">
    <location>
        <begin position="1"/>
        <end position="21"/>
    </location>
</feature>
<proteinExistence type="predicted"/>
<evidence type="ECO:0000313" key="3">
    <source>
        <dbReference type="Proteomes" id="UP001217485"/>
    </source>
</evidence>
<protein>
    <recommendedName>
        <fullName evidence="4">Disintegrin domain-containing protein</fullName>
    </recommendedName>
</protein>
<dbReference type="EMBL" id="JAQNDK010000006">
    <property type="protein sequence ID" value="MDC0684985.1"/>
    <property type="molecule type" value="Genomic_DNA"/>
</dbReference>
<reference evidence="2 3" key="1">
    <citation type="submission" date="2023-01" db="EMBL/GenBank/DDBJ databases">
        <title>Minimal conservation of predation-associated metabolite biosynthetic gene clusters underscores biosynthetic potential of Myxococcota including descriptions for ten novel species: Archangium lansinium sp. nov., Myxococcus landrumus sp. nov., Nannocystis bai.</title>
        <authorList>
            <person name="Ahearne A."/>
            <person name="Stevens C."/>
            <person name="Dowd S."/>
        </authorList>
    </citation>
    <scope>NUCLEOTIDE SEQUENCE [LARGE SCALE GENOMIC DNA]</scope>
    <source>
        <strain evidence="2 3">WIWO2</strain>
    </source>
</reference>